<dbReference type="Gene3D" id="1.25.40.20">
    <property type="entry name" value="Ankyrin repeat-containing domain"/>
    <property type="match status" value="1"/>
</dbReference>
<name>A0A397G7B8_ASPTH</name>
<dbReference type="Proteomes" id="UP000215305">
    <property type="component" value="Unassembled WGS sequence"/>
</dbReference>
<evidence type="ECO:0000313" key="2">
    <source>
        <dbReference type="Proteomes" id="UP000215305"/>
    </source>
</evidence>
<sequence>MANQSPPRRRSLLDDLPLEIMQMILGYLNDEELRRLVRDVQELASHAKEVIKFRFKEKNTYTLPDEAAVLEHHGGRLPDNVNPDNVALGTIAGIIRTNNLEILKVLVEAGLDLMSFSLGGWRLGLALAWDSAKDVARYLIDEMKPEDLLHGVCRVGRQGEPPNFLTLAACYSADIFRQMWQRVHHLPNWQDHVPEVARFQLCRERMRFLHGNSLRTAAESNDNMDFIEYLYGRIPESINAGSSENRRTPLMIAAAERWHDRSNAIGWLLRHGADATIMVEDGKTAAWFASAAHRADLARLLSSSFSPYSESIRG</sequence>
<keyword evidence="2" id="KW-1185">Reference proteome</keyword>
<organism evidence="1 2">
    <name type="scientific">Aspergillus thermomutatus</name>
    <name type="common">Neosartorya pseudofischeri</name>
    <dbReference type="NCBI Taxonomy" id="41047"/>
    <lineage>
        <taxon>Eukaryota</taxon>
        <taxon>Fungi</taxon>
        <taxon>Dikarya</taxon>
        <taxon>Ascomycota</taxon>
        <taxon>Pezizomycotina</taxon>
        <taxon>Eurotiomycetes</taxon>
        <taxon>Eurotiomycetidae</taxon>
        <taxon>Eurotiales</taxon>
        <taxon>Aspergillaceae</taxon>
        <taxon>Aspergillus</taxon>
        <taxon>Aspergillus subgen. Fumigati</taxon>
    </lineage>
</organism>
<protein>
    <submittedName>
        <fullName evidence="1">Uncharacterized protein</fullName>
    </submittedName>
</protein>
<evidence type="ECO:0000313" key="1">
    <source>
        <dbReference type="EMBL" id="RHZ46921.1"/>
    </source>
</evidence>
<dbReference type="SUPFAM" id="SSF48403">
    <property type="entry name" value="Ankyrin repeat"/>
    <property type="match status" value="1"/>
</dbReference>
<dbReference type="AlphaFoldDB" id="A0A397G7B8"/>
<reference evidence="1" key="1">
    <citation type="submission" date="2018-08" db="EMBL/GenBank/DDBJ databases">
        <title>Draft genome sequence of azole-resistant Aspergillus thermomutatus (Neosartorya pseudofischeri) strain HMR AF 39, isolated from a human nasal aspirate.</title>
        <authorList>
            <person name="Parent-Michaud M."/>
            <person name="Dufresne P.J."/>
            <person name="Fournier E."/>
            <person name="Martineau C."/>
            <person name="Moreira S."/>
            <person name="Perkins V."/>
            <person name="De Repentigny L."/>
            <person name="Dufresne S.F."/>
        </authorList>
    </citation>
    <scope>NUCLEOTIDE SEQUENCE [LARGE SCALE GENOMIC DNA]</scope>
    <source>
        <strain evidence="1">HMR AF 39</strain>
    </source>
</reference>
<dbReference type="Pfam" id="PF12796">
    <property type="entry name" value="Ank_2"/>
    <property type="match status" value="1"/>
</dbReference>
<dbReference type="InterPro" id="IPR036770">
    <property type="entry name" value="Ankyrin_rpt-contain_sf"/>
</dbReference>
<gene>
    <name evidence="1" type="ORF">CDV56_104723</name>
</gene>
<dbReference type="InterPro" id="IPR002110">
    <property type="entry name" value="Ankyrin_rpt"/>
</dbReference>
<dbReference type="RefSeq" id="XP_026611338.1">
    <property type="nucleotide sequence ID" value="XM_026758342.1"/>
</dbReference>
<accession>A0A397G7B8</accession>
<dbReference type="VEuPathDB" id="FungiDB:CDV56_104723"/>
<proteinExistence type="predicted"/>
<comment type="caution">
    <text evidence="1">The sequence shown here is derived from an EMBL/GenBank/DDBJ whole genome shotgun (WGS) entry which is preliminary data.</text>
</comment>
<dbReference type="GeneID" id="38126697"/>
<dbReference type="EMBL" id="NKHU02000237">
    <property type="protein sequence ID" value="RHZ46921.1"/>
    <property type="molecule type" value="Genomic_DNA"/>
</dbReference>
<dbReference type="OrthoDB" id="4455046at2759"/>